<protein>
    <submittedName>
        <fullName evidence="2">Uncharacterized protein</fullName>
    </submittedName>
</protein>
<feature type="region of interest" description="Disordered" evidence="1">
    <location>
        <begin position="1"/>
        <end position="49"/>
    </location>
</feature>
<accession>A0A8T0PRW0</accession>
<name>A0A8T0PRW0_PANVG</name>
<feature type="compositionally biased region" description="Basic residues" evidence="1">
    <location>
        <begin position="7"/>
        <end position="16"/>
    </location>
</feature>
<dbReference type="EMBL" id="CM029050">
    <property type="protein sequence ID" value="KAG2564732.1"/>
    <property type="molecule type" value="Genomic_DNA"/>
</dbReference>
<dbReference type="EMBL" id="CM029050">
    <property type="protein sequence ID" value="KAG2564734.1"/>
    <property type="molecule type" value="Genomic_DNA"/>
</dbReference>
<keyword evidence="3" id="KW-1185">Reference proteome</keyword>
<dbReference type="AlphaFoldDB" id="A0A8T0PRW0"/>
<evidence type="ECO:0000256" key="1">
    <source>
        <dbReference type="SAM" id="MobiDB-lite"/>
    </source>
</evidence>
<feature type="compositionally biased region" description="Low complexity" evidence="1">
    <location>
        <begin position="92"/>
        <end position="102"/>
    </location>
</feature>
<feature type="compositionally biased region" description="Basic and acidic residues" evidence="1">
    <location>
        <begin position="114"/>
        <end position="126"/>
    </location>
</feature>
<evidence type="ECO:0000313" key="2">
    <source>
        <dbReference type="EMBL" id="KAG2564733.1"/>
    </source>
</evidence>
<feature type="region of interest" description="Disordered" evidence="1">
    <location>
        <begin position="86"/>
        <end position="164"/>
    </location>
</feature>
<reference evidence="2 3" key="1">
    <citation type="submission" date="2020-05" db="EMBL/GenBank/DDBJ databases">
        <title>WGS assembly of Panicum virgatum.</title>
        <authorList>
            <person name="Lovell J.T."/>
            <person name="Jenkins J."/>
            <person name="Shu S."/>
            <person name="Juenger T.E."/>
            <person name="Schmutz J."/>
        </authorList>
    </citation>
    <scope>NUCLEOTIDE SEQUENCE [LARGE SCALE GENOMIC DNA]</scope>
    <source>
        <strain evidence="2">AP13</strain>
        <strain evidence="3">cv. AP13</strain>
    </source>
</reference>
<sequence length="164" mass="17612">MREKQLGKQRKRRRLVLKSGGRLHLDSPRRRASPSAAVQPLPQASSAMPAPVCLGTRHPIAAVPLQTVMPNTSLGPVVRVVPPLVNPPPLSLPSSEAPSSIPTESGAEASFGTSEEKDPPAEKDSFRLMGQSKRGGRTRVVPLAGFIPRAKGPISRPSWKNLRK</sequence>
<comment type="caution">
    <text evidence="2">The sequence shown here is derived from an EMBL/GenBank/DDBJ whole genome shotgun (WGS) entry which is preliminary data.</text>
</comment>
<proteinExistence type="predicted"/>
<gene>
    <name evidence="2" type="ORF">PVAP13_7NG044500</name>
</gene>
<evidence type="ECO:0000313" key="3">
    <source>
        <dbReference type="Proteomes" id="UP000823388"/>
    </source>
</evidence>
<organism evidence="2 3">
    <name type="scientific">Panicum virgatum</name>
    <name type="common">Blackwell switchgrass</name>
    <dbReference type="NCBI Taxonomy" id="38727"/>
    <lineage>
        <taxon>Eukaryota</taxon>
        <taxon>Viridiplantae</taxon>
        <taxon>Streptophyta</taxon>
        <taxon>Embryophyta</taxon>
        <taxon>Tracheophyta</taxon>
        <taxon>Spermatophyta</taxon>
        <taxon>Magnoliopsida</taxon>
        <taxon>Liliopsida</taxon>
        <taxon>Poales</taxon>
        <taxon>Poaceae</taxon>
        <taxon>PACMAD clade</taxon>
        <taxon>Panicoideae</taxon>
        <taxon>Panicodae</taxon>
        <taxon>Paniceae</taxon>
        <taxon>Panicinae</taxon>
        <taxon>Panicum</taxon>
        <taxon>Panicum sect. Hiantes</taxon>
    </lineage>
</organism>
<dbReference type="EMBL" id="CM029050">
    <property type="protein sequence ID" value="KAG2564733.1"/>
    <property type="molecule type" value="Genomic_DNA"/>
</dbReference>
<dbReference type="Proteomes" id="UP000823388">
    <property type="component" value="Chromosome 7N"/>
</dbReference>